<protein>
    <submittedName>
        <fullName evidence="1">Uncharacterized protein</fullName>
    </submittedName>
</protein>
<accession>A0A2S6ZLX1</accession>
<gene>
    <name evidence="1" type="ORF">XthCFBP4691_01080</name>
</gene>
<proteinExistence type="predicted"/>
<comment type="caution">
    <text evidence="1">The sequence shown here is derived from an EMBL/GenBank/DDBJ whole genome shotgun (WGS) entry which is preliminary data.</text>
</comment>
<keyword evidence="2" id="KW-1185">Reference proteome</keyword>
<name>A0A2S6ZLX1_9XANT</name>
<dbReference type="RefSeq" id="WP_128418706.1">
    <property type="nucleotide sequence ID" value="NZ_CP049017.1"/>
</dbReference>
<dbReference type="AlphaFoldDB" id="A0A2S6ZLX1"/>
<organism evidence="1 2">
    <name type="scientific">Xanthomonas theicola</name>
    <dbReference type="NCBI Taxonomy" id="56464"/>
    <lineage>
        <taxon>Bacteria</taxon>
        <taxon>Pseudomonadati</taxon>
        <taxon>Pseudomonadota</taxon>
        <taxon>Gammaproteobacteria</taxon>
        <taxon>Lysobacterales</taxon>
        <taxon>Lysobacteraceae</taxon>
        <taxon>Xanthomonas</taxon>
    </lineage>
</organism>
<evidence type="ECO:0000313" key="1">
    <source>
        <dbReference type="EMBL" id="PPT93235.1"/>
    </source>
</evidence>
<sequence>MSYQVPKLVQDVRRLRADVEVAVRLALERLVVLRKGLRESHRAVSDRLLRRRRRMLAARHEERDGEQEIRRVLRQRSAFVRRAQPRGFHQFAGASLQGAVHASSIQISIRIRHTQKAIPRKVRYA</sequence>
<dbReference type="Proteomes" id="UP000239898">
    <property type="component" value="Unassembled WGS sequence"/>
</dbReference>
<reference evidence="1 2" key="1">
    <citation type="submission" date="2016-08" db="EMBL/GenBank/DDBJ databases">
        <title>Evolution of the type three secretion system and type three effector repertoires in Xanthomonas.</title>
        <authorList>
            <person name="Merda D."/>
            <person name="Briand M."/>
            <person name="Bosis E."/>
            <person name="Rousseau C."/>
            <person name="Portier P."/>
            <person name="Jacques M.-A."/>
            <person name="Fischer-Le Saux M."/>
        </authorList>
    </citation>
    <scope>NUCLEOTIDE SEQUENCE [LARGE SCALE GENOMIC DNA]</scope>
    <source>
        <strain evidence="1 2">CFBP 4691</strain>
    </source>
</reference>
<dbReference type="EMBL" id="MIGX01000002">
    <property type="protein sequence ID" value="PPT93235.1"/>
    <property type="molecule type" value="Genomic_DNA"/>
</dbReference>
<evidence type="ECO:0000313" key="2">
    <source>
        <dbReference type="Proteomes" id="UP000239898"/>
    </source>
</evidence>